<evidence type="ECO:0008006" key="3">
    <source>
        <dbReference type="Google" id="ProtNLM"/>
    </source>
</evidence>
<keyword evidence="2" id="KW-1185">Reference proteome</keyword>
<evidence type="ECO:0000313" key="1">
    <source>
        <dbReference type="EMBL" id="MEX3170756.1"/>
    </source>
</evidence>
<reference evidence="1 2" key="1">
    <citation type="submission" date="2024-07" db="EMBL/GenBank/DDBJ databases">
        <title>Genomes of novel Serratia strains from suburban soil.</title>
        <authorList>
            <person name="Markert E.X."/>
            <person name="Severe K."/>
            <person name="Severe L."/>
            <person name="Twing K.I."/>
            <person name="Ward L.M."/>
        </authorList>
    </citation>
    <scope>NUCLEOTIDE SEQUENCE [LARGE SCALE GENOMIC DNA]</scope>
    <source>
        <strain evidence="1 2">3C-UT</strain>
    </source>
</reference>
<name>A0ABV3UBL6_9GAMM</name>
<accession>A0ABV3UBL6</accession>
<comment type="caution">
    <text evidence="1">The sequence shown here is derived from an EMBL/GenBank/DDBJ whole genome shotgun (WGS) entry which is preliminary data.</text>
</comment>
<evidence type="ECO:0000313" key="2">
    <source>
        <dbReference type="Proteomes" id="UP001558101"/>
    </source>
</evidence>
<dbReference type="RefSeq" id="WP_368453048.1">
    <property type="nucleotide sequence ID" value="NZ_JBFQXQ010000001.1"/>
</dbReference>
<proteinExistence type="predicted"/>
<protein>
    <recommendedName>
        <fullName evidence="3">LexA repressor</fullName>
    </recommendedName>
</protein>
<gene>
    <name evidence="1" type="ORF">AB4M04_01490</name>
</gene>
<sequence>MILTPDDNEILERLSATGSTPDSVANLLRCAGFKGMTGIAIRRRLQKLEKEKAVERVRRPDIKKTCWAPAIK</sequence>
<organism evidence="1 2">
    <name type="scientific">Serratia quinivorans</name>
    <dbReference type="NCBI Taxonomy" id="137545"/>
    <lineage>
        <taxon>Bacteria</taxon>
        <taxon>Pseudomonadati</taxon>
        <taxon>Pseudomonadota</taxon>
        <taxon>Gammaproteobacteria</taxon>
        <taxon>Enterobacterales</taxon>
        <taxon>Yersiniaceae</taxon>
        <taxon>Serratia</taxon>
    </lineage>
</organism>
<dbReference type="EMBL" id="JBFQXQ010000001">
    <property type="protein sequence ID" value="MEX3170756.1"/>
    <property type="molecule type" value="Genomic_DNA"/>
</dbReference>
<dbReference type="Proteomes" id="UP001558101">
    <property type="component" value="Unassembled WGS sequence"/>
</dbReference>